<organism evidence="7 8">
    <name type="scientific">Extremus antarcticus</name>
    <dbReference type="NCBI Taxonomy" id="702011"/>
    <lineage>
        <taxon>Eukaryota</taxon>
        <taxon>Fungi</taxon>
        <taxon>Dikarya</taxon>
        <taxon>Ascomycota</taxon>
        <taxon>Pezizomycotina</taxon>
        <taxon>Dothideomycetes</taxon>
        <taxon>Dothideomycetidae</taxon>
        <taxon>Mycosphaerellales</taxon>
        <taxon>Extremaceae</taxon>
        <taxon>Extremus</taxon>
    </lineage>
</organism>
<evidence type="ECO:0000256" key="2">
    <source>
        <dbReference type="ARBA" id="ARBA00022630"/>
    </source>
</evidence>
<evidence type="ECO:0000313" key="8">
    <source>
        <dbReference type="Proteomes" id="UP001271007"/>
    </source>
</evidence>
<evidence type="ECO:0000256" key="1">
    <source>
        <dbReference type="ARBA" id="ARBA00007992"/>
    </source>
</evidence>
<dbReference type="Pfam" id="PF01494">
    <property type="entry name" value="FAD_binding_3"/>
    <property type="match status" value="1"/>
</dbReference>
<keyword evidence="4" id="KW-0560">Oxidoreductase</keyword>
<dbReference type="PANTHER" id="PTHR13789">
    <property type="entry name" value="MONOOXYGENASE"/>
    <property type="match status" value="1"/>
</dbReference>
<protein>
    <recommendedName>
        <fullName evidence="6">FAD-binding domain-containing protein</fullName>
    </recommendedName>
</protein>
<keyword evidence="5" id="KW-0503">Monooxygenase</keyword>
<evidence type="ECO:0000313" key="7">
    <source>
        <dbReference type="EMBL" id="KAK3052647.1"/>
    </source>
</evidence>
<dbReference type="PANTHER" id="PTHR13789:SF316">
    <property type="entry name" value="FAD-BINDING DOMAIN-CONTAINING PROTEIN"/>
    <property type="match status" value="1"/>
</dbReference>
<comment type="caution">
    <text evidence="7">The sequence shown here is derived from an EMBL/GenBank/DDBJ whole genome shotgun (WGS) entry which is preliminary data.</text>
</comment>
<dbReference type="InterPro" id="IPR036188">
    <property type="entry name" value="FAD/NAD-bd_sf"/>
</dbReference>
<accession>A0AAJ0GBS5</accession>
<sequence length="423" mass="47352">MVHPLQDVAIVGAGLGGCALALALSQHNIPLSIYESRPPKSETIASGVILTPDGLQILDRLGVLSRIRNRCYVTTHRVFKNGEDETIRKALISGESLYGYSNHRVWRSVLQDEMKELLAERGVHVQYDSKFQGIVSDSKEGLEFRINDRTVRASLLVGVDGIYSSVRKYLAPDIGLQYTGTVGVISHIKRASVAWPYDDYELNATIQDKPGAIFFIAEDPKGEEIMIGMQKQSPEYSRDDLETLQQDKDKLRYNDWGPTARSIIDQVTKNKESCFIWPFLKVPTLPKWYSGTGRVILCGDGAHGLPPSSGQGINQCLEDVYSLTLLLKSVGSIGKRENSAEQPRVELLEALEYWQDMRQSRVDAVFDWATNSTNVQRMSEEERKKLLSDGKIKENGAAQGDDMSWLYRPSLENDVKAWIASHS</sequence>
<dbReference type="GO" id="GO:0004497">
    <property type="term" value="F:monooxygenase activity"/>
    <property type="evidence" value="ECO:0007669"/>
    <property type="project" value="UniProtKB-KW"/>
</dbReference>
<dbReference type="SUPFAM" id="SSF51905">
    <property type="entry name" value="FAD/NAD(P)-binding domain"/>
    <property type="match status" value="1"/>
</dbReference>
<evidence type="ECO:0000256" key="4">
    <source>
        <dbReference type="ARBA" id="ARBA00023002"/>
    </source>
</evidence>
<dbReference type="InterPro" id="IPR050493">
    <property type="entry name" value="FAD-dep_Monooxygenase_BioMet"/>
</dbReference>
<dbReference type="Gene3D" id="3.50.50.60">
    <property type="entry name" value="FAD/NAD(P)-binding domain"/>
    <property type="match status" value="1"/>
</dbReference>
<reference evidence="7" key="1">
    <citation type="submission" date="2023-04" db="EMBL/GenBank/DDBJ databases">
        <title>Black Yeasts Isolated from many extreme environments.</title>
        <authorList>
            <person name="Coleine C."/>
            <person name="Stajich J.E."/>
            <person name="Selbmann L."/>
        </authorList>
    </citation>
    <scope>NUCLEOTIDE SEQUENCE</scope>
    <source>
        <strain evidence="7">CCFEE 5312</strain>
    </source>
</reference>
<dbReference type="EMBL" id="JAWDJX010000019">
    <property type="protein sequence ID" value="KAK3052647.1"/>
    <property type="molecule type" value="Genomic_DNA"/>
</dbReference>
<keyword evidence="3" id="KW-0274">FAD</keyword>
<evidence type="ECO:0000256" key="5">
    <source>
        <dbReference type="ARBA" id="ARBA00023033"/>
    </source>
</evidence>
<gene>
    <name evidence="7" type="ORF">LTR09_006128</name>
</gene>
<dbReference type="AlphaFoldDB" id="A0AAJ0GBS5"/>
<dbReference type="GO" id="GO:0071949">
    <property type="term" value="F:FAD binding"/>
    <property type="evidence" value="ECO:0007669"/>
    <property type="project" value="InterPro"/>
</dbReference>
<dbReference type="InterPro" id="IPR002938">
    <property type="entry name" value="FAD-bd"/>
</dbReference>
<proteinExistence type="inferred from homology"/>
<dbReference type="PRINTS" id="PR00420">
    <property type="entry name" value="RNGMNOXGNASE"/>
</dbReference>
<dbReference type="Proteomes" id="UP001271007">
    <property type="component" value="Unassembled WGS sequence"/>
</dbReference>
<name>A0AAJ0GBS5_9PEZI</name>
<keyword evidence="2" id="KW-0285">Flavoprotein</keyword>
<comment type="similarity">
    <text evidence="1">Belongs to the paxM FAD-dependent monooxygenase family.</text>
</comment>
<evidence type="ECO:0000256" key="3">
    <source>
        <dbReference type="ARBA" id="ARBA00022827"/>
    </source>
</evidence>
<keyword evidence="8" id="KW-1185">Reference proteome</keyword>
<evidence type="ECO:0000259" key="6">
    <source>
        <dbReference type="Pfam" id="PF01494"/>
    </source>
</evidence>
<feature type="domain" description="FAD-binding" evidence="6">
    <location>
        <begin position="7"/>
        <end position="330"/>
    </location>
</feature>